<dbReference type="Pfam" id="PF13715">
    <property type="entry name" value="CarbopepD_reg_2"/>
    <property type="match status" value="1"/>
</dbReference>
<dbReference type="KEGG" id="hyg:AUC43_03820"/>
<evidence type="ECO:0000313" key="2">
    <source>
        <dbReference type="EMBL" id="ALW84300.1"/>
    </source>
</evidence>
<evidence type="ECO:0008006" key="4">
    <source>
        <dbReference type="Google" id="ProtNLM"/>
    </source>
</evidence>
<proteinExistence type="predicted"/>
<sequence length="299" mass="32941">MLTRLLLIALFIVNAATSGWAQQAQIKGVIVDKDTKEPLPFTSIGLKNEQIGALSNEHGQFIVPAPSKNADDSLIVIALGYGRRAVLVKRGVSVPNLTIEVPKRAVALGNVVVKAGKVKNLGLGARTDNPGEGMIQGLPGSQYAFFVKNDKKKKLGNVRTVSFYIGENGFPREPFRVRLYKADGNYNAPNTDLLTENVVVSAPQGGQWYTVDLTPYNIMAPEEGFFVAMEWVVSGDKFFATNFMDDYTPYGQIMRPTFEFKESRTWNYSMGKGWSLITASNGQGLRYNAMIKAEVDMIK</sequence>
<evidence type="ECO:0000256" key="1">
    <source>
        <dbReference type="SAM" id="SignalP"/>
    </source>
</evidence>
<evidence type="ECO:0000313" key="3">
    <source>
        <dbReference type="Proteomes" id="UP000059542"/>
    </source>
</evidence>
<organism evidence="2 3">
    <name type="scientific">Hymenobacter sedentarius</name>
    <dbReference type="NCBI Taxonomy" id="1411621"/>
    <lineage>
        <taxon>Bacteria</taxon>
        <taxon>Pseudomonadati</taxon>
        <taxon>Bacteroidota</taxon>
        <taxon>Cytophagia</taxon>
        <taxon>Cytophagales</taxon>
        <taxon>Hymenobacteraceae</taxon>
        <taxon>Hymenobacter</taxon>
    </lineage>
</organism>
<keyword evidence="3" id="KW-1185">Reference proteome</keyword>
<feature type="signal peptide" evidence="1">
    <location>
        <begin position="1"/>
        <end position="21"/>
    </location>
</feature>
<protein>
    <recommendedName>
        <fullName evidence="4">Carboxypeptidase-like regulatory domain-containing protein</fullName>
    </recommendedName>
</protein>
<feature type="chain" id="PRO_5006846733" description="Carboxypeptidase-like regulatory domain-containing protein" evidence="1">
    <location>
        <begin position="22"/>
        <end position="299"/>
    </location>
</feature>
<accession>A0A0U4A7W0</accession>
<dbReference type="InterPro" id="IPR008969">
    <property type="entry name" value="CarboxyPept-like_regulatory"/>
</dbReference>
<dbReference type="EMBL" id="CP013909">
    <property type="protein sequence ID" value="ALW84300.1"/>
    <property type="molecule type" value="Genomic_DNA"/>
</dbReference>
<dbReference type="AlphaFoldDB" id="A0A0U4A7W0"/>
<reference evidence="2 3" key="1">
    <citation type="submission" date="2015-12" db="EMBL/GenBank/DDBJ databases">
        <authorList>
            <person name="Shamseldin A."/>
            <person name="Moawad H."/>
            <person name="Abd El-Rahim W.M."/>
            <person name="Sadowsky M.J."/>
        </authorList>
    </citation>
    <scope>NUCLEOTIDE SEQUENCE [LARGE SCALE GENOMIC DNA]</scope>
    <source>
        <strain evidence="2 3">DG5B</strain>
    </source>
</reference>
<dbReference type="OrthoDB" id="914976at2"/>
<dbReference type="Proteomes" id="UP000059542">
    <property type="component" value="Chromosome"/>
</dbReference>
<gene>
    <name evidence="2" type="ORF">AUC43_03820</name>
</gene>
<keyword evidence="1" id="KW-0732">Signal</keyword>
<dbReference type="SUPFAM" id="SSF49464">
    <property type="entry name" value="Carboxypeptidase regulatory domain-like"/>
    <property type="match status" value="1"/>
</dbReference>
<dbReference type="RefSeq" id="WP_068190141.1">
    <property type="nucleotide sequence ID" value="NZ_CP013909.1"/>
</dbReference>
<name>A0A0U4A7W0_9BACT</name>
<dbReference type="STRING" id="1411621.AUC43_03820"/>